<name>A0A1X9NE09_9GAMM</name>
<evidence type="ECO:0000313" key="3">
    <source>
        <dbReference type="Proteomes" id="UP000193450"/>
    </source>
</evidence>
<feature type="signal peptide" evidence="1">
    <location>
        <begin position="1"/>
        <end position="28"/>
    </location>
</feature>
<evidence type="ECO:0000313" key="2">
    <source>
        <dbReference type="EMBL" id="ARN75796.1"/>
    </source>
</evidence>
<dbReference type="OrthoDB" id="5608150at2"/>
<accession>A0A1X9NE09</accession>
<keyword evidence="1" id="KW-0732">Signal</keyword>
<dbReference type="AlphaFoldDB" id="A0A1X9NE09"/>
<evidence type="ECO:0000256" key="1">
    <source>
        <dbReference type="SAM" id="SignalP"/>
    </source>
</evidence>
<evidence type="ECO:0008006" key="4">
    <source>
        <dbReference type="Google" id="ProtNLM"/>
    </source>
</evidence>
<proteinExistence type="predicted"/>
<dbReference type="Proteomes" id="UP000193450">
    <property type="component" value="Chromosome"/>
</dbReference>
<dbReference type="RefSeq" id="WP_085759988.1">
    <property type="nucleotide sequence ID" value="NZ_CP019343.1"/>
</dbReference>
<organism evidence="2 3">
    <name type="scientific">Oceanicoccus sagamiensis</name>
    <dbReference type="NCBI Taxonomy" id="716816"/>
    <lineage>
        <taxon>Bacteria</taxon>
        <taxon>Pseudomonadati</taxon>
        <taxon>Pseudomonadota</taxon>
        <taxon>Gammaproteobacteria</taxon>
        <taxon>Cellvibrionales</taxon>
        <taxon>Spongiibacteraceae</taxon>
        <taxon>Oceanicoccus</taxon>
    </lineage>
</organism>
<sequence>MTSKQSNTYPALCLWLLITTVLSASVYASDISGQSAQENVVEFYQPSHQLADELKSSINALYEDEVKLAVENQQLIIRGERAKVNEILEMLAKLDKAPQRFNVEISNNPGKSGAKTYSTNSRAVSQGVFTLTENIPFITVKETRAQTVNGVRPLLWSRVEEIPVQQEYLQLTVKGSQDHVYVTVKMQTLQNGRFAMINNEISGPSYQWLSIGSNGNRTTSTSTKTYGTNSRDIDALYIKVTPAN</sequence>
<dbReference type="STRING" id="716816.BST96_17790"/>
<keyword evidence="3" id="KW-1185">Reference proteome</keyword>
<dbReference type="EMBL" id="CP019343">
    <property type="protein sequence ID" value="ARN75796.1"/>
    <property type="molecule type" value="Genomic_DNA"/>
</dbReference>
<dbReference type="KEGG" id="osg:BST96_17790"/>
<protein>
    <recommendedName>
        <fullName evidence="4">NolW-like domain-containing protein</fullName>
    </recommendedName>
</protein>
<feature type="chain" id="PRO_5013276553" description="NolW-like domain-containing protein" evidence="1">
    <location>
        <begin position="29"/>
        <end position="244"/>
    </location>
</feature>
<gene>
    <name evidence="2" type="ORF">BST96_17790</name>
</gene>
<reference evidence="2 3" key="1">
    <citation type="submission" date="2016-11" db="EMBL/GenBank/DDBJ databases">
        <title>Trade-off between light-utilization and light-protection in marine flavobacteria.</title>
        <authorList>
            <person name="Kumagai Y."/>
        </authorList>
    </citation>
    <scope>NUCLEOTIDE SEQUENCE [LARGE SCALE GENOMIC DNA]</scope>
    <source>
        <strain evidence="2 3">NBRC 107125</strain>
    </source>
</reference>